<evidence type="ECO:0000313" key="8">
    <source>
        <dbReference type="EMBL" id="CAG9854034.1"/>
    </source>
</evidence>
<gene>
    <name evidence="8" type="ORF">PHYEVI_LOCUS501</name>
</gene>
<organism evidence="8 9">
    <name type="scientific">Phyllotreta striolata</name>
    <name type="common">Striped flea beetle</name>
    <name type="synonym">Crioceris striolata</name>
    <dbReference type="NCBI Taxonomy" id="444603"/>
    <lineage>
        <taxon>Eukaryota</taxon>
        <taxon>Metazoa</taxon>
        <taxon>Ecdysozoa</taxon>
        <taxon>Arthropoda</taxon>
        <taxon>Hexapoda</taxon>
        <taxon>Insecta</taxon>
        <taxon>Pterygota</taxon>
        <taxon>Neoptera</taxon>
        <taxon>Endopterygota</taxon>
        <taxon>Coleoptera</taxon>
        <taxon>Polyphaga</taxon>
        <taxon>Cucujiformia</taxon>
        <taxon>Chrysomeloidea</taxon>
        <taxon>Chrysomelidae</taxon>
        <taxon>Galerucinae</taxon>
        <taxon>Alticini</taxon>
        <taxon>Phyllotreta</taxon>
    </lineage>
</organism>
<dbReference type="EMBL" id="OU900094">
    <property type="protein sequence ID" value="CAG9854034.1"/>
    <property type="molecule type" value="Genomic_DNA"/>
</dbReference>
<dbReference type="PROSITE" id="PS01095">
    <property type="entry name" value="GH18_1"/>
    <property type="match status" value="1"/>
</dbReference>
<dbReference type="GO" id="GO:0005975">
    <property type="term" value="P:carbohydrate metabolic process"/>
    <property type="evidence" value="ECO:0007669"/>
    <property type="project" value="InterPro"/>
</dbReference>
<keyword evidence="1 4" id="KW-0378">Hydrolase</keyword>
<dbReference type="SMART" id="SM00636">
    <property type="entry name" value="Glyco_18"/>
    <property type="match status" value="1"/>
</dbReference>
<comment type="similarity">
    <text evidence="5">Belongs to the glycosyl hydrolase 18 family.</text>
</comment>
<dbReference type="CDD" id="cd02872">
    <property type="entry name" value="GH18_chitolectin_chitotriosidase"/>
    <property type="match status" value="1"/>
</dbReference>
<keyword evidence="9" id="KW-1185">Reference proteome</keyword>
<name>A0A9N9TEW9_PHYSR</name>
<dbReference type="InterPro" id="IPR050314">
    <property type="entry name" value="Glycosyl_Hydrlase_18"/>
</dbReference>
<evidence type="ECO:0000256" key="5">
    <source>
        <dbReference type="RuleBase" id="RU004453"/>
    </source>
</evidence>
<dbReference type="InterPro" id="IPR017853">
    <property type="entry name" value="GH"/>
</dbReference>
<dbReference type="PANTHER" id="PTHR11177">
    <property type="entry name" value="CHITINASE"/>
    <property type="match status" value="1"/>
</dbReference>
<evidence type="ECO:0000259" key="7">
    <source>
        <dbReference type="PROSITE" id="PS51910"/>
    </source>
</evidence>
<dbReference type="FunFam" id="3.10.50.10:FF:000001">
    <property type="entry name" value="Chitinase 3-like 1"/>
    <property type="match status" value="1"/>
</dbReference>
<dbReference type="Pfam" id="PF00704">
    <property type="entry name" value="Glyco_hydro_18"/>
    <property type="match status" value="1"/>
</dbReference>
<dbReference type="Gene3D" id="3.10.50.10">
    <property type="match status" value="1"/>
</dbReference>
<dbReference type="InterPro" id="IPR011583">
    <property type="entry name" value="Chitinase_II/V-like_cat"/>
</dbReference>
<keyword evidence="2" id="KW-1015">Disulfide bond</keyword>
<protein>
    <recommendedName>
        <fullName evidence="7">GH18 domain-containing protein</fullName>
    </recommendedName>
</protein>
<proteinExistence type="inferred from homology"/>
<evidence type="ECO:0000256" key="1">
    <source>
        <dbReference type="ARBA" id="ARBA00022801"/>
    </source>
</evidence>
<feature type="signal peptide" evidence="6">
    <location>
        <begin position="1"/>
        <end position="20"/>
    </location>
</feature>
<evidence type="ECO:0000256" key="4">
    <source>
        <dbReference type="RuleBase" id="RU000489"/>
    </source>
</evidence>
<evidence type="ECO:0000313" key="9">
    <source>
        <dbReference type="Proteomes" id="UP001153712"/>
    </source>
</evidence>
<dbReference type="GO" id="GO:0004568">
    <property type="term" value="F:chitinase activity"/>
    <property type="evidence" value="ECO:0007669"/>
    <property type="project" value="UniProtKB-ARBA"/>
</dbReference>
<keyword evidence="6" id="KW-0732">Signal</keyword>
<dbReference type="Proteomes" id="UP001153712">
    <property type="component" value="Chromosome 1"/>
</dbReference>
<dbReference type="InterPro" id="IPR001579">
    <property type="entry name" value="Glyco_hydro_18_chit_AS"/>
</dbReference>
<dbReference type="PROSITE" id="PS51910">
    <property type="entry name" value="GH18_2"/>
    <property type="match status" value="1"/>
</dbReference>
<sequence>MNNFFLFGVFVLTILDISSSVESKKNVVCYFSSWTVYRPGNGSFKPDDIDPHLCTHINYAFVGLNPNGSINILDSWEAEPSGLDGINKLIALKKVNPSLKVMVSMGGWNEGSATYSQVAANQTKRDALAKNVLEFLEKRGFDGFDLDWEYPGERGGDWETDRDHYTALIKAFSDALKPKGYLLSAAVAADALIIDNGYDAPELSKYLDMLNVMAFDFHGAFNNCVTCVGHVSPLYGAAVDSLYGKYITFNVDYAIQHWMSRGFDQAKINLGIAQYGRSFTLADKRNTSLYAPITGGGKAGPYSFQEGVLGYNEICEYHSKNSTYVWDDEQKVPHRIWDDQWVGFEDVTSVKLKVQYANKNKLGGIMVFSLDYDDFRGICGSKYPLLTTINKYLQ</sequence>
<dbReference type="InterPro" id="IPR029070">
    <property type="entry name" value="Chitinase_insertion_sf"/>
</dbReference>
<keyword evidence="3 4" id="KW-0326">Glycosidase</keyword>
<dbReference type="GO" id="GO:0005576">
    <property type="term" value="C:extracellular region"/>
    <property type="evidence" value="ECO:0007669"/>
    <property type="project" value="TreeGrafter"/>
</dbReference>
<dbReference type="AlphaFoldDB" id="A0A9N9TEW9"/>
<dbReference type="PANTHER" id="PTHR11177:SF360">
    <property type="entry name" value="CHITINASE 4-RELATED"/>
    <property type="match status" value="1"/>
</dbReference>
<dbReference type="Gene3D" id="3.20.20.80">
    <property type="entry name" value="Glycosidases"/>
    <property type="match status" value="1"/>
</dbReference>
<dbReference type="GO" id="GO:0006032">
    <property type="term" value="P:chitin catabolic process"/>
    <property type="evidence" value="ECO:0007669"/>
    <property type="project" value="UniProtKB-ARBA"/>
</dbReference>
<reference evidence="8" key="1">
    <citation type="submission" date="2022-01" db="EMBL/GenBank/DDBJ databases">
        <authorList>
            <person name="King R."/>
        </authorList>
    </citation>
    <scope>NUCLEOTIDE SEQUENCE</scope>
</reference>
<evidence type="ECO:0000256" key="3">
    <source>
        <dbReference type="ARBA" id="ARBA00023295"/>
    </source>
</evidence>
<dbReference type="InterPro" id="IPR001223">
    <property type="entry name" value="Glyco_hydro18_cat"/>
</dbReference>
<dbReference type="SUPFAM" id="SSF51445">
    <property type="entry name" value="(Trans)glycosidases"/>
    <property type="match status" value="1"/>
</dbReference>
<accession>A0A9N9TEW9</accession>
<dbReference type="GO" id="GO:0008061">
    <property type="term" value="F:chitin binding"/>
    <property type="evidence" value="ECO:0007669"/>
    <property type="project" value="InterPro"/>
</dbReference>
<feature type="domain" description="GH18" evidence="7">
    <location>
        <begin position="25"/>
        <end position="394"/>
    </location>
</feature>
<feature type="chain" id="PRO_5040337491" description="GH18 domain-containing protein" evidence="6">
    <location>
        <begin position="21"/>
        <end position="394"/>
    </location>
</feature>
<evidence type="ECO:0000256" key="2">
    <source>
        <dbReference type="ARBA" id="ARBA00023157"/>
    </source>
</evidence>
<dbReference type="SUPFAM" id="SSF54556">
    <property type="entry name" value="Chitinase insertion domain"/>
    <property type="match status" value="1"/>
</dbReference>
<dbReference type="OrthoDB" id="73875at2759"/>
<evidence type="ECO:0000256" key="6">
    <source>
        <dbReference type="SAM" id="SignalP"/>
    </source>
</evidence>